<proteinExistence type="predicted"/>
<sequence>MSAVSSPLVSNIWTQWDSYKYANGDTRKTFTCHFMKYRESSTRQKENVPNEKYRITKIQPSGLYFAKIKVSWIVSSKVVQKEAVKNYSPPAITAAVKEYVMIKLDLGECLRELKFENYRVPQWSTKGIVFAHPEQLKKLEHHGNEDGDTVMEALIIIKNKYCHWSPCYILSDYRNIEAKGIKKAFSSIIAGEQKCQMLLCVVHVMRTWMQRICKKKTWNVIIAAIHKRTKISCEGLIQDTINNCSVPVIQNYIKRNYVKNIQQ</sequence>
<evidence type="ECO:0000313" key="2">
    <source>
        <dbReference type="Proteomes" id="UP000266861"/>
    </source>
</evidence>
<name>A0A397JL49_9GLOM</name>
<organism evidence="1 2">
    <name type="scientific">Diversispora epigaea</name>
    <dbReference type="NCBI Taxonomy" id="1348612"/>
    <lineage>
        <taxon>Eukaryota</taxon>
        <taxon>Fungi</taxon>
        <taxon>Fungi incertae sedis</taxon>
        <taxon>Mucoromycota</taxon>
        <taxon>Glomeromycotina</taxon>
        <taxon>Glomeromycetes</taxon>
        <taxon>Diversisporales</taxon>
        <taxon>Diversisporaceae</taxon>
        <taxon>Diversispora</taxon>
    </lineage>
</organism>
<dbReference type="AlphaFoldDB" id="A0A397JL49"/>
<dbReference type="EMBL" id="PQFF01000060">
    <property type="protein sequence ID" value="RHZ85663.1"/>
    <property type="molecule type" value="Genomic_DNA"/>
</dbReference>
<reference evidence="1 2" key="1">
    <citation type="submission" date="2018-08" db="EMBL/GenBank/DDBJ databases">
        <title>Genome and evolution of the arbuscular mycorrhizal fungus Diversispora epigaea (formerly Glomus versiforme) and its bacterial endosymbionts.</title>
        <authorList>
            <person name="Sun X."/>
            <person name="Fei Z."/>
            <person name="Harrison M."/>
        </authorList>
    </citation>
    <scope>NUCLEOTIDE SEQUENCE [LARGE SCALE GENOMIC DNA]</scope>
    <source>
        <strain evidence="1 2">IT104</strain>
    </source>
</reference>
<evidence type="ECO:0008006" key="3">
    <source>
        <dbReference type="Google" id="ProtNLM"/>
    </source>
</evidence>
<accession>A0A397JL49</accession>
<protein>
    <recommendedName>
        <fullName evidence="3">MULE transposase domain-containing protein</fullName>
    </recommendedName>
</protein>
<dbReference type="Proteomes" id="UP000266861">
    <property type="component" value="Unassembled WGS sequence"/>
</dbReference>
<gene>
    <name evidence="1" type="ORF">Glove_63g14</name>
</gene>
<evidence type="ECO:0000313" key="1">
    <source>
        <dbReference type="EMBL" id="RHZ85663.1"/>
    </source>
</evidence>
<comment type="caution">
    <text evidence="1">The sequence shown here is derived from an EMBL/GenBank/DDBJ whole genome shotgun (WGS) entry which is preliminary data.</text>
</comment>
<dbReference type="OrthoDB" id="5330842at2759"/>
<keyword evidence="2" id="KW-1185">Reference proteome</keyword>